<keyword evidence="3" id="KW-0067">ATP-binding</keyword>
<dbReference type="AlphaFoldDB" id="A0AB39BF30"/>
<evidence type="ECO:0000313" key="3">
    <source>
        <dbReference type="EMBL" id="XDI04782.1"/>
    </source>
</evidence>
<reference evidence="3" key="1">
    <citation type="submission" date="2024-05" db="EMBL/GenBank/DDBJ databases">
        <title>Herbiconiux sp. A18JL235.</title>
        <authorList>
            <person name="Zhang G."/>
        </authorList>
    </citation>
    <scope>NUCLEOTIDE SEQUENCE</scope>
    <source>
        <strain evidence="3">A18JL235</strain>
    </source>
</reference>
<organism evidence="3">
    <name type="scientific">Herbiconiux sp. A18JL235</name>
    <dbReference type="NCBI Taxonomy" id="3152363"/>
    <lineage>
        <taxon>Bacteria</taxon>
        <taxon>Bacillati</taxon>
        <taxon>Actinomycetota</taxon>
        <taxon>Actinomycetes</taxon>
        <taxon>Micrococcales</taxon>
        <taxon>Microbacteriaceae</taxon>
        <taxon>Herbiconiux</taxon>
    </lineage>
</organism>
<keyword evidence="3" id="KW-0378">Hydrolase</keyword>
<dbReference type="EMBL" id="CP162511">
    <property type="protein sequence ID" value="XDI04782.1"/>
    <property type="molecule type" value="Genomic_DNA"/>
</dbReference>
<accession>A0AB39BF30</accession>
<feature type="compositionally biased region" description="Basic and acidic residues" evidence="1">
    <location>
        <begin position="600"/>
        <end position="611"/>
    </location>
</feature>
<feature type="domain" description="Helicase XPB/Ssl2 N-terminal" evidence="2">
    <location>
        <begin position="407"/>
        <end position="550"/>
    </location>
</feature>
<feature type="region of interest" description="Disordered" evidence="1">
    <location>
        <begin position="119"/>
        <end position="207"/>
    </location>
</feature>
<feature type="compositionally biased region" description="Low complexity" evidence="1">
    <location>
        <begin position="119"/>
        <end position="129"/>
    </location>
</feature>
<proteinExistence type="predicted"/>
<evidence type="ECO:0000256" key="1">
    <source>
        <dbReference type="SAM" id="MobiDB-lite"/>
    </source>
</evidence>
<feature type="region of interest" description="Disordered" evidence="1">
    <location>
        <begin position="596"/>
        <end position="618"/>
    </location>
</feature>
<evidence type="ECO:0000259" key="2">
    <source>
        <dbReference type="Pfam" id="PF13625"/>
    </source>
</evidence>
<keyword evidence="3" id="KW-0547">Nucleotide-binding</keyword>
<name>A0AB39BF30_9MICO</name>
<dbReference type="GO" id="GO:0004386">
    <property type="term" value="F:helicase activity"/>
    <property type="evidence" value="ECO:0007669"/>
    <property type="project" value="UniProtKB-KW"/>
</dbReference>
<gene>
    <name evidence="3" type="ORF">ABFY20_15765</name>
</gene>
<sequence length="715" mass="73910">MSDTLRLARSLGALGDDALAALLQTREVAGAAPRDFFDLADALLDAGSIASALRPFDRATLKWLAAGAAAPASPPLPPRSTPVAELTALGLVGSPAATDARVHVYSAVRDVAARVLAAAPPSGASTAATIGPDAVGDAASEPTGSPDAYGPDATTPSGQRGVAGAGAEATGSTDARGGPQTPRPDVEPRPADAEAGPTKVTDARSGSTASVDLAAGERAFGALVAVSELGHQARLAALRVKARGGVPVAEEKRLAPLLAVEPEEVAIVVDLALAAGLLGEDGDRLLSTEALDEWHRLAPERRWLRLVSAWMGTLSRPVRRTVEWSGPAWPGPLRAASAFRELHPAADDAMVAALSEVDAVAAFLGLVVGEESSAFGAAALASHAAGQGPDAAAAAIAPLFPAEVDRVYVQHDLSVIAPGPLSPALDARLRRLAPLENRGVASSYRITAQSIDRALAEGETAEGAREFLAELSLTGIPQSLDYLLTQGDRRHGLLRVLPAPATGTTPGPRSAPLTPGDAVPARALIRTTDPALADSLAVDQSLAALALRRTPDGDLTSRATPSTVFWALADARYPALVEDEHGERLLLHRVPVLPAPPVPGEHDRRADDHADPITPSPPPASIADLIRRLRAAPASALDDDTAWMVRQIDQAIRSRSPLRIEVRFPDDSVRDVEVTPLSVANGRLRCLDLRAGVERTVPVANIVALTPVSPGADVD</sequence>
<dbReference type="InterPro" id="IPR032830">
    <property type="entry name" value="XPB/Ssl2_N"/>
</dbReference>
<protein>
    <submittedName>
        <fullName evidence="3">Helicase-associated domain-containing protein</fullName>
    </submittedName>
</protein>
<dbReference type="Pfam" id="PF13625">
    <property type="entry name" value="Helicase_C_3"/>
    <property type="match status" value="1"/>
</dbReference>
<keyword evidence="3" id="KW-0347">Helicase</keyword>
<dbReference type="RefSeq" id="WP_368497188.1">
    <property type="nucleotide sequence ID" value="NZ_CP162511.1"/>
</dbReference>